<keyword evidence="3" id="KW-1185">Reference proteome</keyword>
<dbReference type="Gene3D" id="3.40.50.300">
    <property type="entry name" value="P-loop containing nucleotide triphosphate hydrolases"/>
    <property type="match status" value="2"/>
</dbReference>
<feature type="domain" description="ATPase AAA-type core" evidence="1">
    <location>
        <begin position="119"/>
        <end position="303"/>
    </location>
</feature>
<organism evidence="2 3">
    <name type="scientific">Candidatus Thiodictyon syntrophicum</name>
    <dbReference type="NCBI Taxonomy" id="1166950"/>
    <lineage>
        <taxon>Bacteria</taxon>
        <taxon>Pseudomonadati</taxon>
        <taxon>Pseudomonadota</taxon>
        <taxon>Gammaproteobacteria</taxon>
        <taxon>Chromatiales</taxon>
        <taxon>Chromatiaceae</taxon>
        <taxon>Thiodictyon</taxon>
    </lineage>
</organism>
<proteinExistence type="predicted"/>
<dbReference type="EMBL" id="CP020370">
    <property type="protein sequence ID" value="AUB83712.1"/>
    <property type="molecule type" value="Genomic_DNA"/>
</dbReference>
<protein>
    <recommendedName>
        <fullName evidence="1">ATPase AAA-type core domain-containing protein</fullName>
    </recommendedName>
</protein>
<dbReference type="InterPro" id="IPR003959">
    <property type="entry name" value="ATPase_AAA_core"/>
</dbReference>
<evidence type="ECO:0000313" key="3">
    <source>
        <dbReference type="Proteomes" id="UP000232638"/>
    </source>
</evidence>
<gene>
    <name evidence="2" type="ORF">THSYN_23985</name>
</gene>
<dbReference type="InterPro" id="IPR027417">
    <property type="entry name" value="P-loop_NTPase"/>
</dbReference>
<dbReference type="InterPro" id="IPR051396">
    <property type="entry name" value="Bact_Antivir_Def_Nuclease"/>
</dbReference>
<name>A0A2K8UDS2_9GAMM</name>
<dbReference type="PANTHER" id="PTHR43581:SF4">
    <property type="entry name" value="ATP_GTP PHOSPHATASE"/>
    <property type="match status" value="1"/>
</dbReference>
<dbReference type="KEGG" id="tsy:THSYN_23985"/>
<accession>A0A2K8UDS2</accession>
<reference evidence="2 3" key="1">
    <citation type="submission" date="2017-03" db="EMBL/GenBank/DDBJ databases">
        <title>Complete genome sequence of Candidatus 'Thiodictyon syntrophicum' sp. nov. strain Cad16T, a photolithoautotroph purple sulfur bacterium isolated from an alpine meromictic lake.</title>
        <authorList>
            <person name="Luedin S.M."/>
            <person name="Pothier J.F."/>
            <person name="Danza F."/>
            <person name="Storelli N."/>
            <person name="Wittwer M."/>
            <person name="Tonolla M."/>
        </authorList>
    </citation>
    <scope>NUCLEOTIDE SEQUENCE [LARGE SCALE GENOMIC DNA]</scope>
    <source>
        <strain evidence="2 3">Cad16T</strain>
    </source>
</reference>
<dbReference type="GO" id="GO:0016887">
    <property type="term" value="F:ATP hydrolysis activity"/>
    <property type="evidence" value="ECO:0007669"/>
    <property type="project" value="InterPro"/>
</dbReference>
<dbReference type="GO" id="GO:0005524">
    <property type="term" value="F:ATP binding"/>
    <property type="evidence" value="ECO:0007669"/>
    <property type="project" value="InterPro"/>
</dbReference>
<dbReference type="PANTHER" id="PTHR43581">
    <property type="entry name" value="ATP/GTP PHOSPHATASE"/>
    <property type="match status" value="1"/>
</dbReference>
<dbReference type="OrthoDB" id="9815944at2"/>
<dbReference type="Pfam" id="PF13304">
    <property type="entry name" value="AAA_21"/>
    <property type="match status" value="1"/>
</dbReference>
<dbReference type="SUPFAM" id="SSF52540">
    <property type="entry name" value="P-loop containing nucleoside triphosphate hydrolases"/>
    <property type="match status" value="1"/>
</dbReference>
<dbReference type="RefSeq" id="WP_100921392.1">
    <property type="nucleotide sequence ID" value="NZ_CP020370.1"/>
</dbReference>
<dbReference type="AlphaFoldDB" id="A0A2K8UDS2"/>
<sequence length="358" mass="40397">MIESVELKNFGPIADFAWRDLGPINLVIGRNGTGKTFLLKALYCALRALEEKRGDEPMSSGEILEKKLFWTFQYDNLGDLVRIGSDADLSAEIMLRWPMAPRDPAKLLAFSIPQNAKRGDVRFENQAIRTPIYTSIFIPAKEVVSLHNVILRTRRDLRLFGFDDTYLDLVDALSYQPDVIDYPQGVAHPMSALHQRVGGRADYDLVMTPSQGIPIPQSVWRFRVGDREHAIGLAAEGARKLAVLDRLLRNRQLRRGSILFVDEPESTLHPEAITAFLDVLYSLVEAFDQDIQIFLASHSYFVVKKLYLIAQEKGISIPVAMAEGDAWEIADLKDGMPSNPIIDESIRLYKEEVDLVLK</sequence>
<evidence type="ECO:0000313" key="2">
    <source>
        <dbReference type="EMBL" id="AUB83712.1"/>
    </source>
</evidence>
<dbReference type="Proteomes" id="UP000232638">
    <property type="component" value="Chromosome"/>
</dbReference>
<evidence type="ECO:0000259" key="1">
    <source>
        <dbReference type="Pfam" id="PF13304"/>
    </source>
</evidence>